<dbReference type="Proteomes" id="UP001230629">
    <property type="component" value="Unassembled WGS sequence"/>
</dbReference>
<dbReference type="RefSeq" id="WP_000390653.1">
    <property type="nucleotide sequence ID" value="NZ_CABMHV010000006.1"/>
</dbReference>
<gene>
    <name evidence="1" type="ORF">QP229_00565</name>
</gene>
<dbReference type="AlphaFoldDB" id="A0AAW6XS69"/>
<protein>
    <recommendedName>
        <fullName evidence="3">Phage protein</fullName>
    </recommendedName>
</protein>
<evidence type="ECO:0000313" key="2">
    <source>
        <dbReference type="Proteomes" id="UP001230629"/>
    </source>
</evidence>
<accession>A0AAW6XS69</accession>
<reference evidence="1" key="1">
    <citation type="submission" date="2023-05" db="EMBL/GenBank/DDBJ databases">
        <title>Cataloging the Phylogenetic Diversity of Human Bladder Bacteria.</title>
        <authorList>
            <person name="Du J."/>
        </authorList>
    </citation>
    <scope>NUCLEOTIDE SEQUENCE</scope>
    <source>
        <strain evidence="1">UMB8703</strain>
    </source>
</reference>
<name>A0AAW6XS69_STRAG</name>
<evidence type="ECO:0000313" key="1">
    <source>
        <dbReference type="EMBL" id="MDK6898495.1"/>
    </source>
</evidence>
<evidence type="ECO:0008006" key="3">
    <source>
        <dbReference type="Google" id="ProtNLM"/>
    </source>
</evidence>
<proteinExistence type="predicted"/>
<sequence>MEEDIKQLITENILEFLGSDYGKGFLTGIKIAVEIIAKQIPTPSEEDIGHDS</sequence>
<comment type="caution">
    <text evidence="1">The sequence shown here is derived from an EMBL/GenBank/DDBJ whole genome shotgun (WGS) entry which is preliminary data.</text>
</comment>
<organism evidence="1 2">
    <name type="scientific">Streptococcus agalactiae</name>
    <dbReference type="NCBI Taxonomy" id="1311"/>
    <lineage>
        <taxon>Bacteria</taxon>
        <taxon>Bacillati</taxon>
        <taxon>Bacillota</taxon>
        <taxon>Bacilli</taxon>
        <taxon>Lactobacillales</taxon>
        <taxon>Streptococcaceae</taxon>
        <taxon>Streptococcus</taxon>
    </lineage>
</organism>
<dbReference type="EMBL" id="JASOIH010000001">
    <property type="protein sequence ID" value="MDK6898495.1"/>
    <property type="molecule type" value="Genomic_DNA"/>
</dbReference>